<dbReference type="InterPro" id="IPR027417">
    <property type="entry name" value="P-loop_NTPase"/>
</dbReference>
<name>A0A822BD14_9BILA</name>
<dbReference type="EMBL" id="CAJOBP010050442">
    <property type="protein sequence ID" value="CAF4810405.1"/>
    <property type="molecule type" value="Genomic_DNA"/>
</dbReference>
<dbReference type="Gene3D" id="3.40.50.300">
    <property type="entry name" value="P-loop containing nucleotide triphosphate hydrolases"/>
    <property type="match status" value="1"/>
</dbReference>
<reference evidence="2" key="1">
    <citation type="submission" date="2021-02" db="EMBL/GenBank/DDBJ databases">
        <authorList>
            <person name="Nowell W R."/>
        </authorList>
    </citation>
    <scope>NUCLEOTIDE SEQUENCE</scope>
</reference>
<comment type="caution">
    <text evidence="2">The sequence shown here is derived from an EMBL/GenBank/DDBJ whole genome shotgun (WGS) entry which is preliminary data.</text>
</comment>
<keyword evidence="4" id="KW-1185">Reference proteome</keyword>
<organism evidence="2 3">
    <name type="scientific">Rotaria socialis</name>
    <dbReference type="NCBI Taxonomy" id="392032"/>
    <lineage>
        <taxon>Eukaryota</taxon>
        <taxon>Metazoa</taxon>
        <taxon>Spiralia</taxon>
        <taxon>Gnathifera</taxon>
        <taxon>Rotifera</taxon>
        <taxon>Eurotatoria</taxon>
        <taxon>Bdelloidea</taxon>
        <taxon>Philodinida</taxon>
        <taxon>Philodinidae</taxon>
        <taxon>Rotaria</taxon>
    </lineage>
</organism>
<dbReference type="EMBL" id="CAJOBR010041914">
    <property type="protein sequence ID" value="CAF5028297.1"/>
    <property type="molecule type" value="Genomic_DNA"/>
</dbReference>
<evidence type="ECO:0000313" key="1">
    <source>
        <dbReference type="EMBL" id="CAF4810405.1"/>
    </source>
</evidence>
<dbReference type="Proteomes" id="UP000663848">
    <property type="component" value="Unassembled WGS sequence"/>
</dbReference>
<proteinExistence type="predicted"/>
<feature type="non-terminal residue" evidence="2">
    <location>
        <position position="1"/>
    </location>
</feature>
<gene>
    <name evidence="2" type="ORF">QYT958_LOCUS40477</name>
    <name evidence="1" type="ORF">UJA718_LOCUS41700</name>
</gene>
<dbReference type="AlphaFoldDB" id="A0A822BD14"/>
<evidence type="ECO:0000313" key="3">
    <source>
        <dbReference type="Proteomes" id="UP000663848"/>
    </source>
</evidence>
<protein>
    <submittedName>
        <fullName evidence="2">Uncharacterized protein</fullName>
    </submittedName>
</protein>
<accession>A0A822BD14</accession>
<evidence type="ECO:0000313" key="2">
    <source>
        <dbReference type="EMBL" id="CAF5028297.1"/>
    </source>
</evidence>
<evidence type="ECO:0000313" key="4">
    <source>
        <dbReference type="Proteomes" id="UP000663873"/>
    </source>
</evidence>
<dbReference type="Proteomes" id="UP000663873">
    <property type="component" value="Unassembled WGS sequence"/>
</dbReference>
<sequence>FDFLVFSIAANRIVQEMGCVRISLGDAIRYILEKQRHTILGKEMQEVLIKGKEILPETAVRCLEVALMNAKCQTRG</sequence>